<dbReference type="PANTHER" id="PTHR30404">
    <property type="entry name" value="N-ACETYLMURAMOYL-L-ALANINE AMIDASE"/>
    <property type="match status" value="1"/>
</dbReference>
<dbReference type="GO" id="GO:0030288">
    <property type="term" value="C:outer membrane-bounded periplasmic space"/>
    <property type="evidence" value="ECO:0007669"/>
    <property type="project" value="TreeGrafter"/>
</dbReference>
<keyword evidence="1" id="KW-0378">Hydrolase</keyword>
<dbReference type="Gene3D" id="3.40.630.40">
    <property type="entry name" value="Zn-dependent exopeptidases"/>
    <property type="match status" value="1"/>
</dbReference>
<dbReference type="GO" id="GO:0008745">
    <property type="term" value="F:N-acetylmuramoyl-L-alanine amidase activity"/>
    <property type="evidence" value="ECO:0007669"/>
    <property type="project" value="InterPro"/>
</dbReference>
<evidence type="ECO:0000259" key="2">
    <source>
        <dbReference type="SMART" id="SM00646"/>
    </source>
</evidence>
<dbReference type="InterPro" id="IPR014234">
    <property type="entry name" value="Spore_CwlD"/>
</dbReference>
<dbReference type="Pfam" id="PF01520">
    <property type="entry name" value="Amidase_3"/>
    <property type="match status" value="1"/>
</dbReference>
<dbReference type="SMART" id="SM00646">
    <property type="entry name" value="Ami_3"/>
    <property type="match status" value="1"/>
</dbReference>
<accession>A0A485M1C2</accession>
<dbReference type="InterPro" id="IPR002508">
    <property type="entry name" value="MurNAc-LAA_cat"/>
</dbReference>
<feature type="domain" description="MurNAc-LAA" evidence="2">
    <location>
        <begin position="127"/>
        <end position="237"/>
    </location>
</feature>
<proteinExistence type="predicted"/>
<reference evidence="3" key="1">
    <citation type="submission" date="2019-03" db="EMBL/GenBank/DDBJ databases">
        <authorList>
            <person name="Hao L."/>
        </authorList>
    </citation>
    <scope>NUCLEOTIDE SEQUENCE</scope>
</reference>
<dbReference type="GO" id="GO:0009253">
    <property type="term" value="P:peptidoglycan catabolic process"/>
    <property type="evidence" value="ECO:0007669"/>
    <property type="project" value="InterPro"/>
</dbReference>
<gene>
    <name evidence="3" type="primary">AmiC</name>
    <name evidence="3" type="ORF">SCFA_2460009</name>
</gene>
<protein>
    <submittedName>
        <fullName evidence="3">N-acetylmuramoyl-L-alanine amidase</fullName>
    </submittedName>
</protein>
<dbReference type="EMBL" id="CAADRN010000164">
    <property type="protein sequence ID" value="VFU14225.1"/>
    <property type="molecule type" value="Genomic_DNA"/>
</dbReference>
<dbReference type="AlphaFoldDB" id="A0A485M1C2"/>
<dbReference type="NCBIfam" id="TIGR02883">
    <property type="entry name" value="spore_cwlD"/>
    <property type="match status" value="1"/>
</dbReference>
<sequence length="253" mass="27601">MALYSARAGLFGKRFTLVLAAVVLAVLVGFRLSAARLEQHYISTLAWAVAGKLIVIDPGHGGEDPGAVGAAGVYEKDIVLEVSKKLAEILRQAGAEVLLTRENDRDLSDPGNHSLYQSRVQDLTKRVEIANQRGADLFLSIHVNSFPDRREGGAQTFSQPGSLEGKKLAESIQKELNRFLVNPGRAAKQVDYFANRMAKMPSAIVEIGFVSNPQEEKLMVDAEYQQRIAYAIYAGVVRYFAEPSQAVAPGSRI</sequence>
<dbReference type="PANTHER" id="PTHR30404:SF0">
    <property type="entry name" value="N-ACETYLMURAMOYL-L-ALANINE AMIDASE AMIC"/>
    <property type="match status" value="1"/>
</dbReference>
<name>A0A485M1C2_9ZZZZ</name>
<dbReference type="SUPFAM" id="SSF53187">
    <property type="entry name" value="Zn-dependent exopeptidases"/>
    <property type="match status" value="1"/>
</dbReference>
<dbReference type="InterPro" id="IPR050695">
    <property type="entry name" value="N-acetylmuramoyl_amidase_3"/>
</dbReference>
<evidence type="ECO:0000313" key="3">
    <source>
        <dbReference type="EMBL" id="VFU14225.1"/>
    </source>
</evidence>
<organism evidence="3">
    <name type="scientific">anaerobic digester metagenome</name>
    <dbReference type="NCBI Taxonomy" id="1263854"/>
    <lineage>
        <taxon>unclassified sequences</taxon>
        <taxon>metagenomes</taxon>
        <taxon>ecological metagenomes</taxon>
    </lineage>
</organism>
<evidence type="ECO:0000256" key="1">
    <source>
        <dbReference type="ARBA" id="ARBA00022801"/>
    </source>
</evidence>
<dbReference type="CDD" id="cd02696">
    <property type="entry name" value="MurNAc-LAA"/>
    <property type="match status" value="1"/>
</dbReference>